<feature type="region of interest" description="Disordered" evidence="1">
    <location>
        <begin position="291"/>
        <end position="313"/>
    </location>
</feature>
<proteinExistence type="predicted"/>
<sequence>MEDAGEVGEPGLENAGAGLGGITRAEVEELEQSAASMTVPESLPEPLRPPETWVRGATVRPVGESWREAWQNEARMLRRGLLWLEQWPRDASALEAYREEQARRREELDAELEGMAAAAEELRGSVEEAERTAAEAEAESERLAGELEKADAEVAGPRAEAERLQAIADEMAAEAGELTRTADAAYARCAELDERAARSQAELNAARQQEESLTADLARAREDLPMAQQEAERLLAADADAAAEGHASYYRLVTAESALAARRRKMSLGQRLHVAAPPTDLKSLRAEVKARTRDADQAASRAQEAKNAAEQAESRRQEIAAFIDRGGPLMDAAREAQQRLGEELVRLASEREDAGAVHREQARLAAEAVDRATGASMEARRARQAAQEVEQRFEAARAARAEALTLAEQARAAAEDVVARIAEAEAAHERLQNDAEQEIAARTAELGTLEEAEARSRENVREICGSDPINEPDLLSTHQERAMARIEQLSGFLDAEAGFEATSETGEILLRSADLVAGTPVGIGASSPAPEFDVLIVAGAGEIPDADLLVGAVRARGWVLLGTPGTRPHTYEGYDTPTGPSPFERCAEKAPDLLRRSEN</sequence>
<dbReference type="EMBL" id="JBHSXS010000005">
    <property type="protein sequence ID" value="MFC6880330.1"/>
    <property type="molecule type" value="Genomic_DNA"/>
</dbReference>
<keyword evidence="3" id="KW-1185">Reference proteome</keyword>
<dbReference type="RefSeq" id="WP_378044608.1">
    <property type="nucleotide sequence ID" value="NZ_JBHSXE010000001.1"/>
</dbReference>
<feature type="region of interest" description="Disordered" evidence="1">
    <location>
        <begin position="124"/>
        <end position="157"/>
    </location>
</feature>
<name>A0ABW2CGJ0_9ACTN</name>
<comment type="caution">
    <text evidence="2">The sequence shown here is derived from an EMBL/GenBank/DDBJ whole genome shotgun (WGS) entry which is preliminary data.</text>
</comment>
<feature type="region of interest" description="Disordered" evidence="1">
    <location>
        <begin position="570"/>
        <end position="599"/>
    </location>
</feature>
<feature type="compositionally biased region" description="Basic and acidic residues" evidence="1">
    <location>
        <begin position="585"/>
        <end position="599"/>
    </location>
</feature>
<evidence type="ECO:0000313" key="3">
    <source>
        <dbReference type="Proteomes" id="UP001596380"/>
    </source>
</evidence>
<protein>
    <recommendedName>
        <fullName evidence="4">Chromosome segregation ATPase</fullName>
    </recommendedName>
</protein>
<evidence type="ECO:0000313" key="2">
    <source>
        <dbReference type="EMBL" id="MFC6880330.1"/>
    </source>
</evidence>
<organism evidence="2 3">
    <name type="scientific">Actinomadura yumaensis</name>
    <dbReference type="NCBI Taxonomy" id="111807"/>
    <lineage>
        <taxon>Bacteria</taxon>
        <taxon>Bacillati</taxon>
        <taxon>Actinomycetota</taxon>
        <taxon>Actinomycetes</taxon>
        <taxon>Streptosporangiales</taxon>
        <taxon>Thermomonosporaceae</taxon>
        <taxon>Actinomadura</taxon>
    </lineage>
</organism>
<accession>A0ABW2CGJ0</accession>
<evidence type="ECO:0008006" key="4">
    <source>
        <dbReference type="Google" id="ProtNLM"/>
    </source>
</evidence>
<feature type="compositionally biased region" description="Basic and acidic residues" evidence="1">
    <location>
        <begin position="124"/>
        <end position="152"/>
    </location>
</feature>
<reference evidence="3" key="1">
    <citation type="journal article" date="2019" name="Int. J. Syst. Evol. Microbiol.">
        <title>The Global Catalogue of Microorganisms (GCM) 10K type strain sequencing project: providing services to taxonomists for standard genome sequencing and annotation.</title>
        <authorList>
            <consortium name="The Broad Institute Genomics Platform"/>
            <consortium name="The Broad Institute Genome Sequencing Center for Infectious Disease"/>
            <person name="Wu L."/>
            <person name="Ma J."/>
        </authorList>
    </citation>
    <scope>NUCLEOTIDE SEQUENCE [LARGE SCALE GENOMIC DNA]</scope>
    <source>
        <strain evidence="3">JCM 3369</strain>
    </source>
</reference>
<evidence type="ECO:0000256" key="1">
    <source>
        <dbReference type="SAM" id="MobiDB-lite"/>
    </source>
</evidence>
<dbReference type="Proteomes" id="UP001596380">
    <property type="component" value="Unassembled WGS sequence"/>
</dbReference>
<feature type="region of interest" description="Disordered" evidence="1">
    <location>
        <begin position="30"/>
        <end position="51"/>
    </location>
</feature>
<gene>
    <name evidence="2" type="ORF">ACFQKB_11205</name>
</gene>